<evidence type="ECO:0000313" key="1">
    <source>
        <dbReference type="EMBL" id="KAJ0180540.1"/>
    </source>
</evidence>
<dbReference type="EMBL" id="CM034392">
    <property type="protein sequence ID" value="KAJ0180540.1"/>
    <property type="molecule type" value="Genomic_DNA"/>
</dbReference>
<comment type="caution">
    <text evidence="1">The sequence shown here is derived from an EMBL/GenBank/DDBJ whole genome shotgun (WGS) entry which is preliminary data.</text>
</comment>
<gene>
    <name evidence="1" type="ORF">K1T71_003944</name>
</gene>
<sequence length="157" mass="18040">MPEHTPAPTPARSLYGFFMYLFSKTMLGMYLIWAFTPDEYLHSLNIYYYPLKYWSTAIPIQCLVALTIFAFLIYPSTNLMLTVDVDNVNTIWDACSQQTCVIKEESYATSHKCVCADGSSCKINNIINPKDYVQNTVPQLQDLDIRFVCKKLYLSSK</sequence>
<name>A0ACC1D9K7_9NEOP</name>
<organism evidence="1 2">
    <name type="scientific">Dendrolimus kikuchii</name>
    <dbReference type="NCBI Taxonomy" id="765133"/>
    <lineage>
        <taxon>Eukaryota</taxon>
        <taxon>Metazoa</taxon>
        <taxon>Ecdysozoa</taxon>
        <taxon>Arthropoda</taxon>
        <taxon>Hexapoda</taxon>
        <taxon>Insecta</taxon>
        <taxon>Pterygota</taxon>
        <taxon>Neoptera</taxon>
        <taxon>Endopterygota</taxon>
        <taxon>Lepidoptera</taxon>
        <taxon>Glossata</taxon>
        <taxon>Ditrysia</taxon>
        <taxon>Bombycoidea</taxon>
        <taxon>Lasiocampidae</taxon>
        <taxon>Dendrolimus</taxon>
    </lineage>
</organism>
<protein>
    <submittedName>
        <fullName evidence="1">Uncharacterized protein</fullName>
    </submittedName>
</protein>
<proteinExistence type="predicted"/>
<accession>A0ACC1D9K7</accession>
<keyword evidence="2" id="KW-1185">Reference proteome</keyword>
<dbReference type="Proteomes" id="UP000824533">
    <property type="component" value="Linkage Group LG06"/>
</dbReference>
<reference evidence="1 2" key="1">
    <citation type="journal article" date="2021" name="Front. Genet.">
        <title>Chromosome-Level Genome Assembly Reveals Significant Gene Expansion in the Toll and IMD Signaling Pathways of Dendrolimus kikuchii.</title>
        <authorList>
            <person name="Zhou J."/>
            <person name="Wu P."/>
            <person name="Xiong Z."/>
            <person name="Liu N."/>
            <person name="Zhao N."/>
            <person name="Ji M."/>
            <person name="Qiu Y."/>
            <person name="Yang B."/>
        </authorList>
    </citation>
    <scope>NUCLEOTIDE SEQUENCE [LARGE SCALE GENOMIC DNA]</scope>
    <source>
        <strain evidence="1">Ann1</strain>
    </source>
</reference>
<evidence type="ECO:0000313" key="2">
    <source>
        <dbReference type="Proteomes" id="UP000824533"/>
    </source>
</evidence>